<dbReference type="SUPFAM" id="SSF54909">
    <property type="entry name" value="Dimeric alpha+beta barrel"/>
    <property type="match status" value="1"/>
</dbReference>
<comment type="similarity">
    <text evidence="1">Belongs to the tpcK family.</text>
</comment>
<accession>A0A7C8J3B6</accession>
<dbReference type="AlphaFoldDB" id="A0A7C8J3B6"/>
<evidence type="ECO:0000259" key="2">
    <source>
        <dbReference type="Pfam" id="PF07110"/>
    </source>
</evidence>
<sequence>MSFKESSRINARLSLFNVVISNLSETGRKEHLSIKTYNFAQKGSFKVSSIFKYTCIKMNTEKFVRVTMLFKKNSGMSDERFNEYWAHIHGPLCIDWMKKYGILKCAQKHINKDGMQHLATTLPAWPLSTFDAIEDFYVRELKDFTDAILDDFYQSTLLPDAGVFADAASIFLSVGEDYIVIDDGKVIEQHERDYHCA</sequence>
<dbReference type="Gene3D" id="3.30.70.100">
    <property type="match status" value="1"/>
</dbReference>
<gene>
    <name evidence="3" type="ORF">TWF102_008875</name>
</gene>
<dbReference type="Pfam" id="PF07110">
    <property type="entry name" value="EthD"/>
    <property type="match status" value="1"/>
</dbReference>
<dbReference type="InterPro" id="IPR011008">
    <property type="entry name" value="Dimeric_a/b-barrel"/>
</dbReference>
<dbReference type="EMBL" id="WIQW01000057">
    <property type="protein sequence ID" value="KAF3091327.1"/>
    <property type="molecule type" value="Genomic_DNA"/>
</dbReference>
<reference evidence="3 4" key="1">
    <citation type="submission" date="2019-06" db="EMBL/GenBank/DDBJ databases">
        <authorList>
            <person name="Palmer J.M."/>
        </authorList>
    </citation>
    <scope>NUCLEOTIDE SEQUENCE [LARGE SCALE GENOMIC DNA]</scope>
    <source>
        <strain evidence="3 4">TWF102</strain>
    </source>
</reference>
<evidence type="ECO:0000313" key="3">
    <source>
        <dbReference type="EMBL" id="KAF3091327.1"/>
    </source>
</evidence>
<dbReference type="GO" id="GO:0016491">
    <property type="term" value="F:oxidoreductase activity"/>
    <property type="evidence" value="ECO:0007669"/>
    <property type="project" value="InterPro"/>
</dbReference>
<comment type="caution">
    <text evidence="3">The sequence shown here is derived from an EMBL/GenBank/DDBJ whole genome shotgun (WGS) entry which is preliminary data.</text>
</comment>
<feature type="domain" description="EthD" evidence="2">
    <location>
        <begin position="74"/>
        <end position="167"/>
    </location>
</feature>
<evidence type="ECO:0000256" key="1">
    <source>
        <dbReference type="ARBA" id="ARBA00005986"/>
    </source>
</evidence>
<dbReference type="Proteomes" id="UP000475325">
    <property type="component" value="Unassembled WGS sequence"/>
</dbReference>
<proteinExistence type="inferred from homology"/>
<dbReference type="InterPro" id="IPR009799">
    <property type="entry name" value="EthD_dom"/>
</dbReference>
<protein>
    <recommendedName>
        <fullName evidence="2">EthD domain-containing protein</fullName>
    </recommendedName>
</protein>
<evidence type="ECO:0000313" key="4">
    <source>
        <dbReference type="Proteomes" id="UP000475325"/>
    </source>
</evidence>
<organism evidence="3 4">
    <name type="scientific">Orbilia oligospora</name>
    <name type="common">Nematode-trapping fungus</name>
    <name type="synonym">Arthrobotrys oligospora</name>
    <dbReference type="NCBI Taxonomy" id="2813651"/>
    <lineage>
        <taxon>Eukaryota</taxon>
        <taxon>Fungi</taxon>
        <taxon>Dikarya</taxon>
        <taxon>Ascomycota</taxon>
        <taxon>Pezizomycotina</taxon>
        <taxon>Orbiliomycetes</taxon>
        <taxon>Orbiliales</taxon>
        <taxon>Orbiliaceae</taxon>
        <taxon>Orbilia</taxon>
    </lineage>
</organism>
<name>A0A7C8J3B6_ORBOL</name>